<dbReference type="PANTHER" id="PTHR43156:SF2">
    <property type="entry name" value="STAGE II SPORULATION PROTEIN E"/>
    <property type="match status" value="1"/>
</dbReference>
<dbReference type="InterPro" id="IPR001932">
    <property type="entry name" value="PPM-type_phosphatase-like_dom"/>
</dbReference>
<dbReference type="InterPro" id="IPR052016">
    <property type="entry name" value="Bact_Sigma-Reg"/>
</dbReference>
<dbReference type="RefSeq" id="WP_241058069.1">
    <property type="nucleotide sequence ID" value="NZ_JAKWJU010000002.1"/>
</dbReference>
<dbReference type="PROSITE" id="PS50112">
    <property type="entry name" value="PAS"/>
    <property type="match status" value="1"/>
</dbReference>
<dbReference type="Pfam" id="PF08448">
    <property type="entry name" value="PAS_4"/>
    <property type="match status" value="1"/>
</dbReference>
<gene>
    <name evidence="3" type="ORF">MMA15_06335</name>
</gene>
<evidence type="ECO:0000313" key="4">
    <source>
        <dbReference type="Proteomes" id="UP001166784"/>
    </source>
</evidence>
<reference evidence="3" key="2">
    <citation type="journal article" date="2023" name="Int. J. Syst. Evol. Microbiol.">
        <title>Streptomyces marispadix sp. nov., isolated from marine beach sediment of the Northern Coast of Portugal.</title>
        <authorList>
            <person name="dos Santos J.D.N."/>
            <person name="Vitorino I.R."/>
            <person name="Kallscheuer N."/>
            <person name="Srivastava A."/>
            <person name="Krautwurst S."/>
            <person name="Marz M."/>
            <person name="Jogler C."/>
            <person name="Lobo Da Cunha A."/>
            <person name="Catita J."/>
            <person name="Goncalves H."/>
            <person name="Gonzalez I."/>
            <person name="Reyes F."/>
            <person name="Lage O.M."/>
        </authorList>
    </citation>
    <scope>NUCLEOTIDE SEQUENCE</scope>
    <source>
        <strain evidence="3">M600PL45_2</strain>
    </source>
</reference>
<sequence>MTGSEIDYAAIFAALPSPYVVLDPDLVIRDVNRVYLRSTGRSREGLLGQYFFDAFPPNPREAVSEGVQKLRSSLLRAVEGGRVDSMAPVKYDIPVASRPGVFEERWWSPINTPVLDGDGNVVWVIHRVEDVTAFVHARRSARAEEQAPQRHEGRAAEIYTRAQELETLNDELRMAHDRESRVALTLQEALLYSPDLPRAGVAVRYLPAVGTLNVCGDWYDVTDVPEVGGFTAAVGDVVGHGLEAAGVMGMLRSALNAAMRATASPARALQILGLYANSVEGAQSATAVKVRVDSGRQTITYSSAGHLPPVLMHAAGDCELLDQATDPPLATRSEHEPRPEARAHYDPGDCLILYTDGLVERRDESIDEGIGRLTEVLASCAGGDAEEVADEVLAGMGVMEGAADDIALVIISL</sequence>
<evidence type="ECO:0000259" key="2">
    <source>
        <dbReference type="PROSITE" id="PS50112"/>
    </source>
</evidence>
<dbReference type="CDD" id="cd00130">
    <property type="entry name" value="PAS"/>
    <property type="match status" value="1"/>
</dbReference>
<protein>
    <submittedName>
        <fullName evidence="3">SpoIIE family protein phosphatase</fullName>
    </submittedName>
</protein>
<organism evidence="3 4">
    <name type="scientific">Streptomyces marispadix</name>
    <dbReference type="NCBI Taxonomy" id="2922868"/>
    <lineage>
        <taxon>Bacteria</taxon>
        <taxon>Bacillati</taxon>
        <taxon>Actinomycetota</taxon>
        <taxon>Actinomycetes</taxon>
        <taxon>Kitasatosporales</taxon>
        <taxon>Streptomycetaceae</taxon>
        <taxon>Streptomyces</taxon>
    </lineage>
</organism>
<dbReference type="EMBL" id="JAKWJU010000002">
    <property type="protein sequence ID" value="MCH6160050.1"/>
    <property type="molecule type" value="Genomic_DNA"/>
</dbReference>
<dbReference type="Gene3D" id="3.60.40.10">
    <property type="entry name" value="PPM-type phosphatase domain"/>
    <property type="match status" value="1"/>
</dbReference>
<accession>A0ABS9SUV1</accession>
<dbReference type="NCBIfam" id="TIGR00229">
    <property type="entry name" value="sensory_box"/>
    <property type="match status" value="1"/>
</dbReference>
<keyword evidence="1" id="KW-0378">Hydrolase</keyword>
<dbReference type="Gene3D" id="3.30.450.20">
    <property type="entry name" value="PAS domain"/>
    <property type="match status" value="1"/>
</dbReference>
<proteinExistence type="predicted"/>
<dbReference type="SMART" id="SM00091">
    <property type="entry name" value="PAS"/>
    <property type="match status" value="1"/>
</dbReference>
<evidence type="ECO:0000313" key="3">
    <source>
        <dbReference type="EMBL" id="MCH6160050.1"/>
    </source>
</evidence>
<dbReference type="InterPro" id="IPR013656">
    <property type="entry name" value="PAS_4"/>
</dbReference>
<dbReference type="InterPro" id="IPR000014">
    <property type="entry name" value="PAS"/>
</dbReference>
<comment type="caution">
    <text evidence="3">The sequence shown here is derived from an EMBL/GenBank/DDBJ whole genome shotgun (WGS) entry which is preliminary data.</text>
</comment>
<evidence type="ECO:0000256" key="1">
    <source>
        <dbReference type="ARBA" id="ARBA00022801"/>
    </source>
</evidence>
<dbReference type="InterPro" id="IPR035965">
    <property type="entry name" value="PAS-like_dom_sf"/>
</dbReference>
<reference evidence="3" key="1">
    <citation type="submission" date="2022-03" db="EMBL/GenBank/DDBJ databases">
        <authorList>
            <person name="Santos J.D.N."/>
            <person name="Kallscheuer N."/>
            <person name="Jogler C."/>
            <person name="Lage O.M."/>
        </authorList>
    </citation>
    <scope>NUCLEOTIDE SEQUENCE</scope>
    <source>
        <strain evidence="3">M600PL45_2</strain>
    </source>
</reference>
<keyword evidence="4" id="KW-1185">Reference proteome</keyword>
<dbReference type="SUPFAM" id="SSF55785">
    <property type="entry name" value="PYP-like sensor domain (PAS domain)"/>
    <property type="match status" value="1"/>
</dbReference>
<dbReference type="SMART" id="SM00331">
    <property type="entry name" value="PP2C_SIG"/>
    <property type="match status" value="1"/>
</dbReference>
<feature type="domain" description="PAS" evidence="2">
    <location>
        <begin position="4"/>
        <end position="81"/>
    </location>
</feature>
<dbReference type="Proteomes" id="UP001166784">
    <property type="component" value="Unassembled WGS sequence"/>
</dbReference>
<dbReference type="Pfam" id="PF07228">
    <property type="entry name" value="SpoIIE"/>
    <property type="match status" value="1"/>
</dbReference>
<name>A0ABS9SUV1_9ACTN</name>
<dbReference type="PANTHER" id="PTHR43156">
    <property type="entry name" value="STAGE II SPORULATION PROTEIN E-RELATED"/>
    <property type="match status" value="1"/>
</dbReference>
<dbReference type="SUPFAM" id="SSF81606">
    <property type="entry name" value="PP2C-like"/>
    <property type="match status" value="1"/>
</dbReference>
<dbReference type="InterPro" id="IPR036457">
    <property type="entry name" value="PPM-type-like_dom_sf"/>
</dbReference>